<dbReference type="InterPro" id="IPR009836">
    <property type="entry name" value="GRDP-like"/>
</dbReference>
<organism evidence="1 2">
    <name type="scientific">Brachionus plicatilis</name>
    <name type="common">Marine rotifer</name>
    <name type="synonym">Brachionus muelleri</name>
    <dbReference type="NCBI Taxonomy" id="10195"/>
    <lineage>
        <taxon>Eukaryota</taxon>
        <taxon>Metazoa</taxon>
        <taxon>Spiralia</taxon>
        <taxon>Gnathifera</taxon>
        <taxon>Rotifera</taxon>
        <taxon>Eurotatoria</taxon>
        <taxon>Monogononta</taxon>
        <taxon>Pseudotrocha</taxon>
        <taxon>Ploima</taxon>
        <taxon>Brachionidae</taxon>
        <taxon>Brachionus</taxon>
    </lineage>
</organism>
<dbReference type="Pfam" id="PF07173">
    <property type="entry name" value="GRDP-like"/>
    <property type="match status" value="1"/>
</dbReference>
<evidence type="ECO:0000313" key="1">
    <source>
        <dbReference type="EMBL" id="RNA08801.1"/>
    </source>
</evidence>
<dbReference type="PANTHER" id="PTHR34365">
    <property type="entry name" value="ENOLASE (DUF1399)"/>
    <property type="match status" value="1"/>
</dbReference>
<dbReference type="PANTHER" id="PTHR34365:SF7">
    <property type="entry name" value="GLYCINE-RICH DOMAIN-CONTAINING PROTEIN 1"/>
    <property type="match status" value="1"/>
</dbReference>
<dbReference type="STRING" id="10195.A0A3M7QCS8"/>
<accession>A0A3M7QCS8</accession>
<reference evidence="1 2" key="1">
    <citation type="journal article" date="2018" name="Sci. Rep.">
        <title>Genomic signatures of local adaptation to the degree of environmental predictability in rotifers.</title>
        <authorList>
            <person name="Franch-Gras L."/>
            <person name="Hahn C."/>
            <person name="Garcia-Roger E.M."/>
            <person name="Carmona M.J."/>
            <person name="Serra M."/>
            <person name="Gomez A."/>
        </authorList>
    </citation>
    <scope>NUCLEOTIDE SEQUENCE [LARGE SCALE GENOMIC DNA]</scope>
    <source>
        <strain evidence="1">HYR1</strain>
    </source>
</reference>
<dbReference type="Proteomes" id="UP000276133">
    <property type="component" value="Unassembled WGS sequence"/>
</dbReference>
<dbReference type="AlphaFoldDB" id="A0A3M7QCS8"/>
<dbReference type="OrthoDB" id="2684236at2759"/>
<evidence type="ECO:0000313" key="2">
    <source>
        <dbReference type="Proteomes" id="UP000276133"/>
    </source>
</evidence>
<dbReference type="EMBL" id="REGN01006623">
    <property type="protein sequence ID" value="RNA08801.1"/>
    <property type="molecule type" value="Genomic_DNA"/>
</dbReference>
<proteinExistence type="predicted"/>
<name>A0A3M7QCS8_BRAPC</name>
<keyword evidence="2" id="KW-1185">Reference proteome</keyword>
<sequence>MLKHWKDIYFSLDLIRSAINLQDFLKLIDETRFSKSDIKKAIYRYEKFWLPLCAKMSEDKFDLFEYYPPLDVAWIWHCHLLSPTEYKKDLENNFGKIFPHSCLSYNDILFKQQKTANVWQNATGLSFEHNKPNSIDASYKQFKSKFSYDLIESSERQKSFYYQVFLPHYRSSKFLKLALDRYKKFLFLKKQNQELFIVPCYAIDIIWHSHQLHPIEYNKDCLKIMGKIFPHDDSVNDRSEGSKLVNSFSQTMQLWKSTFKEEFFFSGGMYRGPVPNESEYVKSDDLKLDNYFDRVFLLLIDELSFENEKIAVNISLLMEKIESKESTPSKSNHIKSREILINELEKKFGIELNENEYNNFKLRFKLKKENIIEKLIDIFEYGPNHENGIDSIHLETPFVHNKLSQEIKFRLKLKNLFLPGYLKYTVMNTNKQLNSIKFNFIKRDFEQVNMLDIIDQYKSFNLKDRIKNENNFQGLKACHELKVGKNLITIYNAEILHVPRLKWSSIRLLYDGGCVASAHLIDSSQLPSAAQVESSFVTLNTENERALLVRDRAGDFAIIKAIWLGKKKGTLGHLAVTIFQLNNKPKINLKVYVLYQSFEFILSGLKVHLSFINGYVNLKMIENVCNDDFERVLCISLGISLLHVLLQPKPYLTIDKTELKLEEDLAPYKRRMCPIKLIDINQFSLLDIIGYYDLIQQDNFRDMALSRKKRSNFRQWIDLRIETYNFLTHTNNNLMECDALDGNGCDTCEGNGACDGGGGC</sequence>
<protein>
    <recommendedName>
        <fullName evidence="3">Glycine-rich domain-containing 2-like</fullName>
    </recommendedName>
</protein>
<comment type="caution">
    <text evidence="1">The sequence shown here is derived from an EMBL/GenBank/DDBJ whole genome shotgun (WGS) entry which is preliminary data.</text>
</comment>
<evidence type="ECO:0008006" key="3">
    <source>
        <dbReference type="Google" id="ProtNLM"/>
    </source>
</evidence>
<gene>
    <name evidence="1" type="ORF">BpHYR1_051142</name>
</gene>